<dbReference type="EMBL" id="JACGCM010002076">
    <property type="protein sequence ID" value="KAF6145309.1"/>
    <property type="molecule type" value="Genomic_DNA"/>
</dbReference>
<evidence type="ECO:0000256" key="2">
    <source>
        <dbReference type="PROSITE-ProRule" id="PRU00708"/>
    </source>
</evidence>
<sequence>MEFLLEKIRRRRFGHRHDSIVLLVAVLECKSRYFYVLICAKAYTVLLDLDMGRVVHELITWNIMIRPIDEEREKPNEVTVVVVLAACADLGALDLGKRVHEYSNRCGFGRNVCICNTLIDMFIKCGCLEVANRVFSEMGDRTIVSWSAMIGGFTMHDGGEEALELFAKMNRIGNKPNGVTFVRILHACNHMGLLISEGHKFFSSITP</sequence>
<keyword evidence="1" id="KW-0677">Repeat</keyword>
<dbReference type="PANTHER" id="PTHR47926">
    <property type="entry name" value="PENTATRICOPEPTIDE REPEAT-CONTAINING PROTEIN"/>
    <property type="match status" value="1"/>
</dbReference>
<evidence type="ECO:0008006" key="5">
    <source>
        <dbReference type="Google" id="ProtNLM"/>
    </source>
</evidence>
<dbReference type="InterPro" id="IPR002885">
    <property type="entry name" value="PPR_rpt"/>
</dbReference>
<dbReference type="OrthoDB" id="185373at2759"/>
<dbReference type="Pfam" id="PF01535">
    <property type="entry name" value="PPR"/>
    <property type="match status" value="1"/>
</dbReference>
<dbReference type="PANTHER" id="PTHR47926:SF458">
    <property type="entry name" value="PENTATRICOPEPTIDE REPEAT-CONTAINING PROTEIN"/>
    <property type="match status" value="1"/>
</dbReference>
<dbReference type="PROSITE" id="PS51375">
    <property type="entry name" value="PPR"/>
    <property type="match status" value="1"/>
</dbReference>
<gene>
    <name evidence="3" type="ORF">GIB67_017020</name>
</gene>
<feature type="repeat" description="PPR" evidence="2">
    <location>
        <begin position="142"/>
        <end position="176"/>
    </location>
</feature>
<organism evidence="3 4">
    <name type="scientific">Kingdonia uniflora</name>
    <dbReference type="NCBI Taxonomy" id="39325"/>
    <lineage>
        <taxon>Eukaryota</taxon>
        <taxon>Viridiplantae</taxon>
        <taxon>Streptophyta</taxon>
        <taxon>Embryophyta</taxon>
        <taxon>Tracheophyta</taxon>
        <taxon>Spermatophyta</taxon>
        <taxon>Magnoliopsida</taxon>
        <taxon>Ranunculales</taxon>
        <taxon>Circaeasteraceae</taxon>
        <taxon>Kingdonia</taxon>
    </lineage>
</organism>
<evidence type="ECO:0000313" key="4">
    <source>
        <dbReference type="Proteomes" id="UP000541444"/>
    </source>
</evidence>
<dbReference type="Pfam" id="PF13041">
    <property type="entry name" value="PPR_2"/>
    <property type="match status" value="1"/>
</dbReference>
<dbReference type="GO" id="GO:0003723">
    <property type="term" value="F:RNA binding"/>
    <property type="evidence" value="ECO:0007669"/>
    <property type="project" value="InterPro"/>
</dbReference>
<dbReference type="Proteomes" id="UP000541444">
    <property type="component" value="Unassembled WGS sequence"/>
</dbReference>
<keyword evidence="4" id="KW-1185">Reference proteome</keyword>
<dbReference type="InterPro" id="IPR011990">
    <property type="entry name" value="TPR-like_helical_dom_sf"/>
</dbReference>
<comment type="caution">
    <text evidence="3">The sequence shown here is derived from an EMBL/GenBank/DDBJ whole genome shotgun (WGS) entry which is preliminary data.</text>
</comment>
<evidence type="ECO:0000313" key="3">
    <source>
        <dbReference type="EMBL" id="KAF6145309.1"/>
    </source>
</evidence>
<dbReference type="GO" id="GO:0009451">
    <property type="term" value="P:RNA modification"/>
    <property type="evidence" value="ECO:0007669"/>
    <property type="project" value="InterPro"/>
</dbReference>
<reference evidence="3 4" key="1">
    <citation type="journal article" date="2020" name="IScience">
        <title>Genome Sequencing of the Endangered Kingdonia uniflora (Circaeasteraceae, Ranunculales) Reveals Potential Mechanisms of Evolutionary Specialization.</title>
        <authorList>
            <person name="Sun Y."/>
            <person name="Deng T."/>
            <person name="Zhang A."/>
            <person name="Moore M.J."/>
            <person name="Landis J.B."/>
            <person name="Lin N."/>
            <person name="Zhang H."/>
            <person name="Zhang X."/>
            <person name="Huang J."/>
            <person name="Zhang X."/>
            <person name="Sun H."/>
            <person name="Wang H."/>
        </authorList>
    </citation>
    <scope>NUCLEOTIDE SEQUENCE [LARGE SCALE GENOMIC DNA]</scope>
    <source>
        <strain evidence="3">TB1705</strain>
        <tissue evidence="3">Leaf</tissue>
    </source>
</reference>
<dbReference type="InterPro" id="IPR046960">
    <property type="entry name" value="PPR_At4g14850-like_plant"/>
</dbReference>
<protein>
    <recommendedName>
        <fullName evidence="5">Pentatricopeptide repeat-containing protein</fullName>
    </recommendedName>
</protein>
<dbReference type="FunFam" id="1.25.40.10:FF:000031">
    <property type="entry name" value="Pentatricopeptide repeat-containing protein mitochondrial"/>
    <property type="match status" value="1"/>
</dbReference>
<dbReference type="Gene3D" id="1.25.40.10">
    <property type="entry name" value="Tetratricopeptide repeat domain"/>
    <property type="match status" value="1"/>
</dbReference>
<dbReference type="NCBIfam" id="TIGR00756">
    <property type="entry name" value="PPR"/>
    <property type="match status" value="1"/>
</dbReference>
<dbReference type="AlphaFoldDB" id="A0A7J7LRV0"/>
<accession>A0A7J7LRV0</accession>
<evidence type="ECO:0000256" key="1">
    <source>
        <dbReference type="ARBA" id="ARBA00022737"/>
    </source>
</evidence>
<name>A0A7J7LRV0_9MAGN</name>
<proteinExistence type="predicted"/>